<dbReference type="Pfam" id="PF13432">
    <property type="entry name" value="TPR_16"/>
    <property type="match status" value="3"/>
</dbReference>
<feature type="domain" description="Bacteriophage N4 adsorption protein A C-terminal" evidence="3">
    <location>
        <begin position="812"/>
        <end position="961"/>
    </location>
</feature>
<evidence type="ECO:0000256" key="2">
    <source>
        <dbReference type="SAM" id="SignalP"/>
    </source>
</evidence>
<evidence type="ECO:0000256" key="1">
    <source>
        <dbReference type="PROSITE-ProRule" id="PRU00339"/>
    </source>
</evidence>
<evidence type="ECO:0000313" key="4">
    <source>
        <dbReference type="EMBL" id="TBH81544.1"/>
    </source>
</evidence>
<keyword evidence="5" id="KW-1185">Reference proteome</keyword>
<keyword evidence="1" id="KW-0802">TPR repeat</keyword>
<dbReference type="EMBL" id="SIXC01000002">
    <property type="protein sequence ID" value="TBH81544.1"/>
    <property type="molecule type" value="Genomic_DNA"/>
</dbReference>
<feature type="repeat" description="TPR" evidence="1">
    <location>
        <begin position="645"/>
        <end position="678"/>
    </location>
</feature>
<accession>A0A6H3FDM9</accession>
<proteinExistence type="predicted"/>
<dbReference type="PANTHER" id="PTHR12558:SF13">
    <property type="entry name" value="CELL DIVISION CYCLE PROTEIN 27 HOMOLOG"/>
    <property type="match status" value="1"/>
</dbReference>
<reference evidence="4 5" key="1">
    <citation type="submission" date="2018-12" db="EMBL/GenBank/DDBJ databases">
        <title>First genome draft of Desulfovibrio legallis sp. nov.</title>
        <authorList>
            <person name="Ben Dhia O."/>
            <person name="Najjari A."/>
            <person name="Ferjani R."/>
            <person name="Fhoula I."/>
            <person name="Fardeau M.-L."/>
            <person name="Boudabbous A."/>
            <person name="Ouzari H.I."/>
        </authorList>
    </citation>
    <scope>NUCLEOTIDE SEQUENCE [LARGE SCALE GENOMIC DNA]</scope>
    <source>
        <strain evidence="4 5">H1T</strain>
    </source>
</reference>
<dbReference type="Proteomes" id="UP000292919">
    <property type="component" value="Unassembled WGS sequence"/>
</dbReference>
<protein>
    <submittedName>
        <fullName evidence="4">Tetratricopeptide repeat protein</fullName>
    </submittedName>
</protein>
<feature type="signal peptide" evidence="2">
    <location>
        <begin position="1"/>
        <end position="22"/>
    </location>
</feature>
<dbReference type="Pfam" id="PF14559">
    <property type="entry name" value="TPR_19"/>
    <property type="match status" value="1"/>
</dbReference>
<dbReference type="PROSITE" id="PS50005">
    <property type="entry name" value="TPR"/>
    <property type="match status" value="2"/>
</dbReference>
<dbReference type="SMART" id="SM00028">
    <property type="entry name" value="TPR"/>
    <property type="match status" value="11"/>
</dbReference>
<dbReference type="SUPFAM" id="SSF48452">
    <property type="entry name" value="TPR-like"/>
    <property type="match status" value="3"/>
</dbReference>
<dbReference type="PANTHER" id="PTHR12558">
    <property type="entry name" value="CELL DIVISION CYCLE 16,23,27"/>
    <property type="match status" value="1"/>
</dbReference>
<dbReference type="InterPro" id="IPR019734">
    <property type="entry name" value="TPR_rpt"/>
</dbReference>
<feature type="repeat" description="TPR" evidence="1">
    <location>
        <begin position="289"/>
        <end position="322"/>
    </location>
</feature>
<dbReference type="Gene3D" id="1.25.40.10">
    <property type="entry name" value="Tetratricopeptide repeat domain"/>
    <property type="match status" value="5"/>
</dbReference>
<dbReference type="Pfam" id="PF13283">
    <property type="entry name" value="NfrA_C"/>
    <property type="match status" value="1"/>
</dbReference>
<dbReference type="RefSeq" id="WP_118229623.1">
    <property type="nucleotide sequence ID" value="NZ_JAQDZC010000005.1"/>
</dbReference>
<evidence type="ECO:0000259" key="3">
    <source>
        <dbReference type="Pfam" id="PF13283"/>
    </source>
</evidence>
<name>A0A6H3FDM9_9BACT</name>
<dbReference type="InterPro" id="IPR025137">
    <property type="entry name" value="NfrA_C"/>
</dbReference>
<gene>
    <name evidence="4" type="ORF">EB812_01905</name>
</gene>
<dbReference type="AlphaFoldDB" id="A0A6H3FDM9"/>
<comment type="caution">
    <text evidence="4">The sequence shown here is derived from an EMBL/GenBank/DDBJ whole genome shotgun (WGS) entry which is preliminary data.</text>
</comment>
<keyword evidence="2" id="KW-0732">Signal</keyword>
<dbReference type="InterPro" id="IPR011990">
    <property type="entry name" value="TPR-like_helical_dom_sf"/>
</dbReference>
<evidence type="ECO:0000313" key="5">
    <source>
        <dbReference type="Proteomes" id="UP000292919"/>
    </source>
</evidence>
<feature type="chain" id="PRO_5026253013" evidence="2">
    <location>
        <begin position="23"/>
        <end position="987"/>
    </location>
</feature>
<sequence>MFKIYIFLFVLVLATTPLPVCARADAAPHAAQSAPSGNGGLGDQLRQFKGYPHLDMAYRKMRAGENSAAAEEFRQYLAIIPQDAKARADFMNLLYRMGEYDAALALLQGQPDTQKIFALQQTRGMVLVKLGDNDQALAAFATALDAAGTDAERIAALRALVLVGKQDGDEEVVARYLTQARALAPDDEDLLREQALFYEHKGNYKEAVRLSARLEKLHPGPENAAVLANSLFLASRYAEAAAVYAKIAAKEPQMLYRAGQSFAAAHQEQQAIDMFTAFLRTGVSPLRKAETLLALGNIYATQGDAPQAYAAFHEAVPLAAALPQKAQAQLAAGLAFAAMGSGKPAEAVAPLQTALRLAVYPGEKVSIFMQLAQAHAALGDTAKAAKAWRQAAACPGAAREDVALAEESLGYALTDMGDHVGAERAFGRALEAAGPRRRIVLAAAHAAYAAGLYEKALEHFAQAAAMHPTTDTSLALGRTYEKLGKPGLALVNYRQAAQGIAAMSQEEQRKFYLSLGFLQMGQADYAAAAEAFGQALTLGYDPATAARLGHAELLAGQTEAARQTFAAMPDKGLPVSVQVQRLADLASIAIANGQYEEAEALVAASLRLKKDAALFSRQGDLLRRLQRTPEAIAAYREALRMDNTAAGQAALGYALSDAGQYAAAADAFEQALAADPDAAHLWEDLGYASMHEVRNAQSVAAFKKAIDAAVAQGAETGAEQVEIDKKIFRLRREVTKLQTNLSATAYLSYLPDGAGPSRWAGGDTARTIRSGGGAEVAWTPPVLGLRDDRLLQVIGRVSANLNEDDSFSFDEDSWQGAVGLRYKPFKSQNFNVGAERLFHLGDKAEDTWLLRAMYSWTDGYDLSPGVPYWNYTFFFGEYDYYTSENARSVVYGEVRQGMTFNVYDRFLVTPHVVADSRITEPDRDQTSLVEFGAGLSLRFFLPAFNYEVPRSSVEVLLQYKRGTLFHVQGDDKNSLIDSLFLTTSITF</sequence>
<organism evidence="4 5">
    <name type="scientific">Desulfovibrio legallii</name>
    <dbReference type="NCBI Taxonomy" id="571438"/>
    <lineage>
        <taxon>Bacteria</taxon>
        <taxon>Pseudomonadati</taxon>
        <taxon>Thermodesulfobacteriota</taxon>
        <taxon>Desulfovibrionia</taxon>
        <taxon>Desulfovibrionales</taxon>
        <taxon>Desulfovibrionaceae</taxon>
        <taxon>Desulfovibrio</taxon>
    </lineage>
</organism>